<dbReference type="InterPro" id="IPR000943">
    <property type="entry name" value="RNA_pol_sigma70"/>
</dbReference>
<evidence type="ECO:0000256" key="1">
    <source>
        <dbReference type="ARBA" id="ARBA00023015"/>
    </source>
</evidence>
<dbReference type="InterPro" id="IPR050239">
    <property type="entry name" value="Sigma-70_RNA_pol_init_factors"/>
</dbReference>
<feature type="domain" description="RNA polymerase sigma-70 region 2" evidence="5">
    <location>
        <begin position="29"/>
        <end position="97"/>
    </location>
</feature>
<comment type="caution">
    <text evidence="6">The sequence shown here is derived from an EMBL/GenBank/DDBJ whole genome shotgun (WGS) entry which is preliminary data.</text>
</comment>
<evidence type="ECO:0000256" key="3">
    <source>
        <dbReference type="ARBA" id="ARBA00023125"/>
    </source>
</evidence>
<dbReference type="SUPFAM" id="SSF88946">
    <property type="entry name" value="Sigma2 domain of RNA polymerase sigma factors"/>
    <property type="match status" value="1"/>
</dbReference>
<dbReference type="InterPro" id="IPR014284">
    <property type="entry name" value="RNA_pol_sigma-70_dom"/>
</dbReference>
<keyword evidence="4" id="KW-0804">Transcription</keyword>
<dbReference type="Gene3D" id="1.10.601.10">
    <property type="entry name" value="RNA Polymerase Primary Sigma Factor"/>
    <property type="match status" value="1"/>
</dbReference>
<keyword evidence="1" id="KW-0805">Transcription regulation</keyword>
<dbReference type="AlphaFoldDB" id="A0A255GJ13"/>
<dbReference type="GO" id="GO:0016987">
    <property type="term" value="F:sigma factor activity"/>
    <property type="evidence" value="ECO:0007669"/>
    <property type="project" value="UniProtKB-KW"/>
</dbReference>
<dbReference type="GO" id="GO:0006352">
    <property type="term" value="P:DNA-templated transcription initiation"/>
    <property type="evidence" value="ECO:0007669"/>
    <property type="project" value="InterPro"/>
</dbReference>
<keyword evidence="7" id="KW-1185">Reference proteome</keyword>
<proteinExistence type="predicted"/>
<protein>
    <recommendedName>
        <fullName evidence="5">RNA polymerase sigma-70 region 2 domain-containing protein</fullName>
    </recommendedName>
</protein>
<dbReference type="InterPro" id="IPR007627">
    <property type="entry name" value="RNA_pol_sigma70_r2"/>
</dbReference>
<name>A0A255GJ13_9ACTN</name>
<dbReference type="PRINTS" id="PR00046">
    <property type="entry name" value="SIGMA70FCT"/>
</dbReference>
<gene>
    <name evidence="6" type="ORF">CGZ94_06275</name>
</gene>
<keyword evidence="2" id="KW-0731">Sigma factor</keyword>
<dbReference type="PANTHER" id="PTHR30603:SF47">
    <property type="entry name" value="RNA POLYMERASE SIGMA FACTOR SIGD, CHLOROPLASTIC"/>
    <property type="match status" value="1"/>
</dbReference>
<dbReference type="OrthoDB" id="3819589at2"/>
<dbReference type="RefSeq" id="WP_094405122.1">
    <property type="nucleotide sequence ID" value="NZ_NMVO01000009.1"/>
</dbReference>
<organism evidence="6 7">
    <name type="scientific">Enemella evansiae</name>
    <dbReference type="NCBI Taxonomy" id="2016499"/>
    <lineage>
        <taxon>Bacteria</taxon>
        <taxon>Bacillati</taxon>
        <taxon>Actinomycetota</taxon>
        <taxon>Actinomycetes</taxon>
        <taxon>Propionibacteriales</taxon>
        <taxon>Propionibacteriaceae</taxon>
        <taxon>Enemella</taxon>
    </lineage>
</organism>
<dbReference type="GO" id="GO:0003677">
    <property type="term" value="F:DNA binding"/>
    <property type="evidence" value="ECO:0007669"/>
    <property type="project" value="UniProtKB-KW"/>
</dbReference>
<evidence type="ECO:0000313" key="6">
    <source>
        <dbReference type="EMBL" id="OYO15840.1"/>
    </source>
</evidence>
<dbReference type="PANTHER" id="PTHR30603">
    <property type="entry name" value="RNA POLYMERASE SIGMA FACTOR RPO"/>
    <property type="match status" value="1"/>
</dbReference>
<sequence>MSRAADDEVRLGEAVRAGAEQCRAATEELVRHNQALVLRVAVTADAALPLEDRVQAGNLGLLQAVEKYAPAVGTKFSTYAAWWIRHAIDRAVANEGRMIRLPVHMHDRVAALAKARSDRVEMNPAPPTFIE</sequence>
<evidence type="ECO:0000259" key="5">
    <source>
        <dbReference type="Pfam" id="PF04542"/>
    </source>
</evidence>
<accession>A0A255GJ13</accession>
<keyword evidence="3" id="KW-0238">DNA-binding</keyword>
<dbReference type="InterPro" id="IPR013325">
    <property type="entry name" value="RNA_pol_sigma_r2"/>
</dbReference>
<reference evidence="6 7" key="1">
    <citation type="submission" date="2017-07" db="EMBL/GenBank/DDBJ databases">
        <title>Draft whole genome sequences of clinical Proprionibacteriaceae strains.</title>
        <authorList>
            <person name="Bernier A.-M."/>
            <person name="Bernard K."/>
            <person name="Domingo M.-C."/>
        </authorList>
    </citation>
    <scope>NUCLEOTIDE SEQUENCE [LARGE SCALE GENOMIC DNA]</scope>
    <source>
        <strain evidence="6 7">NML 030167</strain>
    </source>
</reference>
<dbReference type="Pfam" id="PF04542">
    <property type="entry name" value="Sigma70_r2"/>
    <property type="match status" value="1"/>
</dbReference>
<evidence type="ECO:0000313" key="7">
    <source>
        <dbReference type="Proteomes" id="UP000215896"/>
    </source>
</evidence>
<dbReference type="Proteomes" id="UP000215896">
    <property type="component" value="Unassembled WGS sequence"/>
</dbReference>
<dbReference type="EMBL" id="NMVO01000009">
    <property type="protein sequence ID" value="OYO15840.1"/>
    <property type="molecule type" value="Genomic_DNA"/>
</dbReference>
<dbReference type="NCBIfam" id="TIGR02937">
    <property type="entry name" value="sigma70-ECF"/>
    <property type="match status" value="1"/>
</dbReference>
<evidence type="ECO:0000256" key="4">
    <source>
        <dbReference type="ARBA" id="ARBA00023163"/>
    </source>
</evidence>
<evidence type="ECO:0000256" key="2">
    <source>
        <dbReference type="ARBA" id="ARBA00023082"/>
    </source>
</evidence>